<comment type="subcellular location">
    <subcellularLocation>
        <location evidence="1">Secreted</location>
    </subcellularLocation>
</comment>
<evidence type="ECO:0000256" key="2">
    <source>
        <dbReference type="ARBA" id="ARBA00007432"/>
    </source>
</evidence>
<comment type="similarity">
    <text evidence="2">Belongs to the IL-6 superfamily.</text>
</comment>
<dbReference type="GO" id="GO:0007166">
    <property type="term" value="P:cell surface receptor signaling pathway"/>
    <property type="evidence" value="ECO:0007669"/>
    <property type="project" value="TreeGrafter"/>
</dbReference>
<dbReference type="GO" id="GO:0005615">
    <property type="term" value="C:extracellular space"/>
    <property type="evidence" value="ECO:0007669"/>
    <property type="project" value="UniProtKB-KW"/>
</dbReference>
<name>A0A3P8PK45_ASTCA</name>
<keyword evidence="5" id="KW-0732">Signal</keyword>
<reference evidence="6" key="4">
    <citation type="submission" date="2025-09" db="UniProtKB">
        <authorList>
            <consortium name="Ensembl"/>
        </authorList>
    </citation>
    <scope>IDENTIFICATION</scope>
</reference>
<reference evidence="7" key="2">
    <citation type="submission" date="2023-03" db="EMBL/GenBank/DDBJ databases">
        <authorList>
            <consortium name="Wellcome Sanger Institute Data Sharing"/>
        </authorList>
    </citation>
    <scope>NUCLEOTIDE SEQUENCE [LARGE SCALE GENOMIC DNA]</scope>
</reference>
<evidence type="ECO:0000313" key="6">
    <source>
        <dbReference type="Ensembl" id="ENSACLP00000017304.2"/>
    </source>
</evidence>
<evidence type="ECO:0000256" key="1">
    <source>
        <dbReference type="ARBA" id="ARBA00004613"/>
    </source>
</evidence>
<accession>A0A3P8PK45</accession>
<evidence type="ECO:0000256" key="5">
    <source>
        <dbReference type="SAM" id="SignalP"/>
    </source>
</evidence>
<organism evidence="6 7">
    <name type="scientific">Astatotilapia calliptera</name>
    <name type="common">Eastern happy</name>
    <name type="synonym">Chromis callipterus</name>
    <dbReference type="NCBI Taxonomy" id="8154"/>
    <lineage>
        <taxon>Eukaryota</taxon>
        <taxon>Metazoa</taxon>
        <taxon>Chordata</taxon>
        <taxon>Craniata</taxon>
        <taxon>Vertebrata</taxon>
        <taxon>Euteleostomi</taxon>
        <taxon>Actinopterygii</taxon>
        <taxon>Neopterygii</taxon>
        <taxon>Teleostei</taxon>
        <taxon>Neoteleostei</taxon>
        <taxon>Acanthomorphata</taxon>
        <taxon>Ovalentaria</taxon>
        <taxon>Cichlomorphae</taxon>
        <taxon>Cichliformes</taxon>
        <taxon>Cichlidae</taxon>
        <taxon>African cichlids</taxon>
        <taxon>Pseudocrenilabrinae</taxon>
        <taxon>Haplochromini</taxon>
        <taxon>Astatotilapia</taxon>
    </lineage>
</organism>
<proteinExistence type="inferred from homology"/>
<dbReference type="OrthoDB" id="9446539at2759"/>
<dbReference type="AlphaFoldDB" id="A0A3P8PK45"/>
<dbReference type="OMA" id="STDFYSW"/>
<dbReference type="Bgee" id="ENSACLG00000011806">
    <property type="expression patterns" value="Expressed in spleen and 3 other cell types or tissues"/>
</dbReference>
<dbReference type="Gene3D" id="1.20.1250.10">
    <property type="match status" value="1"/>
</dbReference>
<dbReference type="InterPro" id="IPR010681">
    <property type="entry name" value="PRF/CT"/>
</dbReference>
<evidence type="ECO:0000256" key="3">
    <source>
        <dbReference type="ARBA" id="ARBA00022514"/>
    </source>
</evidence>
<keyword evidence="7" id="KW-1185">Reference proteome</keyword>
<evidence type="ECO:0008006" key="8">
    <source>
        <dbReference type="Google" id="ProtNLM"/>
    </source>
</evidence>
<dbReference type="STRING" id="8154.ENSACLP00000017304"/>
<feature type="signal peptide" evidence="5">
    <location>
        <begin position="1"/>
        <end position="40"/>
    </location>
</feature>
<dbReference type="Proteomes" id="UP000265100">
    <property type="component" value="Chromosome 10"/>
</dbReference>
<keyword evidence="3" id="KW-0202">Cytokine</keyword>
<feature type="chain" id="PRO_5044190506" description="Ciliary neurotrophic factor" evidence="5">
    <location>
        <begin position="41"/>
        <end position="230"/>
    </location>
</feature>
<dbReference type="InterPro" id="IPR009079">
    <property type="entry name" value="4_helix_cytokine-like_core"/>
</dbReference>
<dbReference type="SUPFAM" id="SSF47266">
    <property type="entry name" value="4-helical cytokines"/>
    <property type="match status" value="1"/>
</dbReference>
<keyword evidence="4" id="KW-0964">Secreted</keyword>
<dbReference type="Ensembl" id="ENSACLT00000017722.2">
    <property type="protein sequence ID" value="ENSACLP00000017304.2"/>
    <property type="gene ID" value="ENSACLG00000011806.2"/>
</dbReference>
<dbReference type="PANTHER" id="PTHR21353">
    <property type="match status" value="1"/>
</dbReference>
<reference evidence="6" key="3">
    <citation type="submission" date="2025-08" db="UniProtKB">
        <authorList>
            <consortium name="Ensembl"/>
        </authorList>
    </citation>
    <scope>IDENTIFICATION</scope>
</reference>
<sequence>MKLSCCEWHYTTTHYSSEMAVWKALFLLFCILDCMEQSASLPVAQTNSLYLNCFKHTRSTRTRVQQLLGKYKEQQLGNGQFEDRSRHLKDLPSLSTEFYRWINLTEWERLHAAFWDMKTYWNMLEWKRIQLENEEKDQKMVQDARTTLTRNIRHIQLDLRDLISQVSTQMSSLRSSWKRPAAALAQTRLNPASRSRTVWDSRVEGYIILRDLDLYLTKLGLFFKEKGGKV</sequence>
<evidence type="ECO:0000256" key="4">
    <source>
        <dbReference type="ARBA" id="ARBA00022525"/>
    </source>
</evidence>
<protein>
    <recommendedName>
        <fullName evidence="8">Ciliary neurotrophic factor</fullName>
    </recommendedName>
</protein>
<dbReference type="PANTHER" id="PTHR21353:SF9">
    <property type="match status" value="1"/>
</dbReference>
<reference evidence="6 7" key="1">
    <citation type="submission" date="2018-05" db="EMBL/GenBank/DDBJ databases">
        <authorList>
            <person name="Datahose"/>
        </authorList>
    </citation>
    <scope>NUCLEOTIDE SEQUENCE</scope>
</reference>
<dbReference type="GeneTree" id="ENSGT00940000176842"/>
<dbReference type="GO" id="GO:0005125">
    <property type="term" value="F:cytokine activity"/>
    <property type="evidence" value="ECO:0007669"/>
    <property type="project" value="UniProtKB-KW"/>
</dbReference>
<evidence type="ECO:0000313" key="7">
    <source>
        <dbReference type="Proteomes" id="UP000265100"/>
    </source>
</evidence>